<evidence type="ECO:0000313" key="3">
    <source>
        <dbReference type="Proteomes" id="UP000031512"/>
    </source>
</evidence>
<evidence type="ECO:0000256" key="1">
    <source>
        <dbReference type="SAM" id="SignalP"/>
    </source>
</evidence>
<keyword evidence="1" id="KW-0732">Signal</keyword>
<reference evidence="2 3" key="1">
    <citation type="journal article" date="2012" name="BMC Genomics">
        <title>Comparative genomic analysis and phylogenetic position of Theileria equi.</title>
        <authorList>
            <person name="Kappmeyer L.S."/>
            <person name="Thiagarajan M."/>
            <person name="Herndon D.R."/>
            <person name="Ramsay J.D."/>
            <person name="Caler E."/>
            <person name="Djikeng A."/>
            <person name="Gillespie J.J."/>
            <person name="Lau A.O."/>
            <person name="Roalson E.H."/>
            <person name="Silva J.C."/>
            <person name="Silva M.G."/>
            <person name="Suarez C.E."/>
            <person name="Ueti M.W."/>
            <person name="Nene V.M."/>
            <person name="Mealey R.H."/>
            <person name="Knowles D.P."/>
            <person name="Brayton K.A."/>
        </authorList>
    </citation>
    <scope>NUCLEOTIDE SEQUENCE [LARGE SCALE GENOMIC DNA]</scope>
    <source>
        <strain evidence="2 3">WA</strain>
    </source>
</reference>
<dbReference type="AlphaFoldDB" id="L1LEP5"/>
<dbReference type="VEuPathDB" id="PiroplasmaDB:BEWA_038380"/>
<accession>L1LEP5</accession>
<organism evidence="2 3">
    <name type="scientific">Theileria equi strain WA</name>
    <dbReference type="NCBI Taxonomy" id="1537102"/>
    <lineage>
        <taxon>Eukaryota</taxon>
        <taxon>Sar</taxon>
        <taxon>Alveolata</taxon>
        <taxon>Apicomplexa</taxon>
        <taxon>Aconoidasida</taxon>
        <taxon>Piroplasmida</taxon>
        <taxon>Theileriidae</taxon>
        <taxon>Theileria</taxon>
    </lineage>
</organism>
<evidence type="ECO:0000313" key="2">
    <source>
        <dbReference type="EMBL" id="EKX73801.1"/>
    </source>
</evidence>
<protein>
    <submittedName>
        <fullName evidence="2">Signal peptide containing protein</fullName>
    </submittedName>
</protein>
<dbReference type="GeneID" id="15803165"/>
<dbReference type="RefSeq" id="XP_004833253.1">
    <property type="nucleotide sequence ID" value="XM_004833196.1"/>
</dbReference>
<comment type="caution">
    <text evidence="2">The sequence shown here is derived from an EMBL/GenBank/DDBJ whole genome shotgun (WGS) entry which is preliminary data.</text>
</comment>
<sequence length="408" mass="45992">MKALVLVFLLHILRLAKSAEVPEVKVSLDITQIDASKIKITSELVYGIQHLVLEGKEGFYVGSVTRGGQSMWKETAGKRFLAVEQFSRGGHQSIFYLHLVDVDNNALDKFFVDDGNLREIQMIEFQERTEAMKRGIAASRSLPGHLDIGNVDFARANVEEGTKDGVTHKYFSPKRVLFTKVFDLSKLVWAAKRGEKSPKVHLDVKGDLALLSIAVSGGRTPELYFEKDESGWRKITRKQFDASFEKFKREEVKESEVAKTEVPKIGSSGPVLNLEKVGPNVISDKGKVDGINYISYFLKDSSSFSGVVDKSLNIWAGNDYERCNVANIYKKGVAAYLSLRVRNGSKAEFQCFEKDGDKWRRISQQEFDESLYRLQENRTNKQSGIMTSGPCMMVLQLIAAVYFMNFLH</sequence>
<dbReference type="OrthoDB" id="362334at2759"/>
<dbReference type="KEGG" id="beq:BEWA_038380"/>
<feature type="chain" id="PRO_5003953207" evidence="1">
    <location>
        <begin position="19"/>
        <end position="408"/>
    </location>
</feature>
<dbReference type="EMBL" id="ACOU01000002">
    <property type="protein sequence ID" value="EKX73801.1"/>
    <property type="molecule type" value="Genomic_DNA"/>
</dbReference>
<proteinExistence type="predicted"/>
<dbReference type="Proteomes" id="UP000031512">
    <property type="component" value="Unassembled WGS sequence"/>
</dbReference>
<feature type="signal peptide" evidence="1">
    <location>
        <begin position="1"/>
        <end position="18"/>
    </location>
</feature>
<keyword evidence="3" id="KW-1185">Reference proteome</keyword>
<name>L1LEP5_THEEQ</name>
<gene>
    <name evidence="2" type="ORF">BEWA_038380</name>
</gene>